<dbReference type="Pfam" id="PF00072">
    <property type="entry name" value="Response_reg"/>
    <property type="match status" value="1"/>
</dbReference>
<evidence type="ECO:0000313" key="5">
    <source>
        <dbReference type="EMBL" id="GIH05591.1"/>
    </source>
</evidence>
<dbReference type="SUPFAM" id="SSF52172">
    <property type="entry name" value="CheY-like"/>
    <property type="match status" value="1"/>
</dbReference>
<dbReference type="InterPro" id="IPR001789">
    <property type="entry name" value="Sig_transdc_resp-reg_receiver"/>
</dbReference>
<feature type="domain" description="Response regulatory" evidence="4">
    <location>
        <begin position="6"/>
        <end position="119"/>
    </location>
</feature>
<keyword evidence="6" id="KW-1185">Reference proteome</keyword>
<dbReference type="InterPro" id="IPR000792">
    <property type="entry name" value="Tscrpt_reg_LuxR_C"/>
</dbReference>
<dbReference type="Gene3D" id="3.40.50.2300">
    <property type="match status" value="1"/>
</dbReference>
<dbReference type="InterPro" id="IPR011006">
    <property type="entry name" value="CheY-like_superfamily"/>
</dbReference>
<dbReference type="InterPro" id="IPR039420">
    <property type="entry name" value="WalR-like"/>
</dbReference>
<dbReference type="AlphaFoldDB" id="A0A8J3VH25"/>
<reference evidence="5" key="1">
    <citation type="submission" date="2021-01" db="EMBL/GenBank/DDBJ databases">
        <title>Whole genome shotgun sequence of Rhizocola hellebori NBRC 109834.</title>
        <authorList>
            <person name="Komaki H."/>
            <person name="Tamura T."/>
        </authorList>
    </citation>
    <scope>NUCLEOTIDE SEQUENCE</scope>
    <source>
        <strain evidence="5">NBRC 109834</strain>
    </source>
</reference>
<dbReference type="InterPro" id="IPR016032">
    <property type="entry name" value="Sig_transdc_resp-reg_C-effctor"/>
</dbReference>
<dbReference type="GO" id="GO:0003677">
    <property type="term" value="F:DNA binding"/>
    <property type="evidence" value="ECO:0007669"/>
    <property type="project" value="UniProtKB-KW"/>
</dbReference>
<dbReference type="RefSeq" id="WP_239123895.1">
    <property type="nucleotide sequence ID" value="NZ_BONY01000020.1"/>
</dbReference>
<feature type="compositionally biased region" description="Basic and acidic residues" evidence="3">
    <location>
        <begin position="195"/>
        <end position="216"/>
    </location>
</feature>
<evidence type="ECO:0000313" key="6">
    <source>
        <dbReference type="Proteomes" id="UP000612899"/>
    </source>
</evidence>
<gene>
    <name evidence="5" type="ORF">Rhe02_36580</name>
</gene>
<feature type="region of interest" description="Disordered" evidence="3">
    <location>
        <begin position="191"/>
        <end position="216"/>
    </location>
</feature>
<evidence type="ECO:0000256" key="2">
    <source>
        <dbReference type="PROSITE-ProRule" id="PRU00169"/>
    </source>
</evidence>
<dbReference type="Proteomes" id="UP000612899">
    <property type="component" value="Unassembled WGS sequence"/>
</dbReference>
<dbReference type="EMBL" id="BONY01000020">
    <property type="protein sequence ID" value="GIH05591.1"/>
    <property type="molecule type" value="Genomic_DNA"/>
</dbReference>
<accession>A0A8J3VH25</accession>
<keyword evidence="2" id="KW-0597">Phosphoprotein</keyword>
<keyword evidence="1 5" id="KW-0238">DNA-binding</keyword>
<dbReference type="GO" id="GO:0000160">
    <property type="term" value="P:phosphorelay signal transduction system"/>
    <property type="evidence" value="ECO:0007669"/>
    <property type="project" value="InterPro"/>
</dbReference>
<organism evidence="5 6">
    <name type="scientific">Rhizocola hellebori</name>
    <dbReference type="NCBI Taxonomy" id="1392758"/>
    <lineage>
        <taxon>Bacteria</taxon>
        <taxon>Bacillati</taxon>
        <taxon>Actinomycetota</taxon>
        <taxon>Actinomycetes</taxon>
        <taxon>Micromonosporales</taxon>
        <taxon>Micromonosporaceae</taxon>
        <taxon>Rhizocola</taxon>
    </lineage>
</organism>
<proteinExistence type="predicted"/>
<dbReference type="PROSITE" id="PS50110">
    <property type="entry name" value="RESPONSE_REGULATORY"/>
    <property type="match status" value="1"/>
</dbReference>
<evidence type="ECO:0000259" key="4">
    <source>
        <dbReference type="PROSITE" id="PS50110"/>
    </source>
</evidence>
<protein>
    <submittedName>
        <fullName evidence="5">DNA-binding response regulator</fullName>
    </submittedName>
</protein>
<dbReference type="SUPFAM" id="SSF46894">
    <property type="entry name" value="C-terminal effector domain of the bipartite response regulators"/>
    <property type="match status" value="1"/>
</dbReference>
<dbReference type="PANTHER" id="PTHR43214">
    <property type="entry name" value="TWO-COMPONENT RESPONSE REGULATOR"/>
    <property type="match status" value="1"/>
</dbReference>
<sequence>MAGVITLAAVDDDRMLLDGLARWLADEPGLRLSGTYSTVDELVAGNLCVDVVLLDLVLRDGSTAVENVARLVALGLNVVVISVWPNPSQVAATFSAGARGYLTKDHDLGALASAARVVAAGGTVYSPELAFACLNDPRPERPRLSTREREVLLAYASGMTMTAAARHVGVRPETAKTYLDRVKAKYQALGRPTHTKHELASRIREDGLSPDFGDMR</sequence>
<comment type="caution">
    <text evidence="5">The sequence shown here is derived from an EMBL/GenBank/DDBJ whole genome shotgun (WGS) entry which is preliminary data.</text>
</comment>
<name>A0A8J3VH25_9ACTN</name>
<evidence type="ECO:0000256" key="3">
    <source>
        <dbReference type="SAM" id="MobiDB-lite"/>
    </source>
</evidence>
<evidence type="ECO:0000256" key="1">
    <source>
        <dbReference type="ARBA" id="ARBA00023125"/>
    </source>
</evidence>
<dbReference type="SMART" id="SM00421">
    <property type="entry name" value="HTH_LUXR"/>
    <property type="match status" value="1"/>
</dbReference>
<dbReference type="SMART" id="SM00448">
    <property type="entry name" value="REC"/>
    <property type="match status" value="1"/>
</dbReference>
<feature type="modified residue" description="4-aspartylphosphate" evidence="2">
    <location>
        <position position="55"/>
    </location>
</feature>
<dbReference type="GO" id="GO:0006355">
    <property type="term" value="P:regulation of DNA-templated transcription"/>
    <property type="evidence" value="ECO:0007669"/>
    <property type="project" value="InterPro"/>
</dbReference>